<dbReference type="Proteomes" id="UP001278500">
    <property type="component" value="Unassembled WGS sequence"/>
</dbReference>
<dbReference type="RefSeq" id="XP_062682266.1">
    <property type="nucleotide sequence ID" value="XM_062821936.1"/>
</dbReference>
<keyword evidence="3" id="KW-1185">Reference proteome</keyword>
<dbReference type="EMBL" id="JAUEPP010000004">
    <property type="protein sequence ID" value="KAK3345653.1"/>
    <property type="molecule type" value="Genomic_DNA"/>
</dbReference>
<evidence type="ECO:0000313" key="3">
    <source>
        <dbReference type="Proteomes" id="UP001278500"/>
    </source>
</evidence>
<reference evidence="2" key="1">
    <citation type="journal article" date="2023" name="Mol. Phylogenet. Evol.">
        <title>Genome-scale phylogeny and comparative genomics of the fungal order Sordariales.</title>
        <authorList>
            <person name="Hensen N."/>
            <person name="Bonometti L."/>
            <person name="Westerberg I."/>
            <person name="Brannstrom I.O."/>
            <person name="Guillou S."/>
            <person name="Cros-Aarteil S."/>
            <person name="Calhoun S."/>
            <person name="Haridas S."/>
            <person name="Kuo A."/>
            <person name="Mondo S."/>
            <person name="Pangilinan J."/>
            <person name="Riley R."/>
            <person name="LaButti K."/>
            <person name="Andreopoulos B."/>
            <person name="Lipzen A."/>
            <person name="Chen C."/>
            <person name="Yan M."/>
            <person name="Daum C."/>
            <person name="Ng V."/>
            <person name="Clum A."/>
            <person name="Steindorff A."/>
            <person name="Ohm R.A."/>
            <person name="Martin F."/>
            <person name="Silar P."/>
            <person name="Natvig D.O."/>
            <person name="Lalanne C."/>
            <person name="Gautier V."/>
            <person name="Ament-Velasquez S.L."/>
            <person name="Kruys A."/>
            <person name="Hutchinson M.I."/>
            <person name="Powell A.J."/>
            <person name="Barry K."/>
            <person name="Miller A.N."/>
            <person name="Grigoriev I.V."/>
            <person name="Debuchy R."/>
            <person name="Gladieux P."/>
            <person name="Hiltunen Thoren M."/>
            <person name="Johannesson H."/>
        </authorList>
    </citation>
    <scope>NUCLEOTIDE SEQUENCE</scope>
    <source>
        <strain evidence="2">CBS 560.94</strain>
    </source>
</reference>
<dbReference type="GeneID" id="87859090"/>
<comment type="caution">
    <text evidence="2">The sequence shown here is derived from an EMBL/GenBank/DDBJ whole genome shotgun (WGS) entry which is preliminary data.</text>
</comment>
<name>A0AAE0MSI0_9PEZI</name>
<reference evidence="2" key="2">
    <citation type="submission" date="2023-06" db="EMBL/GenBank/DDBJ databases">
        <authorList>
            <consortium name="Lawrence Berkeley National Laboratory"/>
            <person name="Haridas S."/>
            <person name="Hensen N."/>
            <person name="Bonometti L."/>
            <person name="Westerberg I."/>
            <person name="Brannstrom I.O."/>
            <person name="Guillou S."/>
            <person name="Cros-Aarteil S."/>
            <person name="Calhoun S."/>
            <person name="Kuo A."/>
            <person name="Mondo S."/>
            <person name="Pangilinan J."/>
            <person name="Riley R."/>
            <person name="Labutti K."/>
            <person name="Andreopoulos B."/>
            <person name="Lipzen A."/>
            <person name="Chen C."/>
            <person name="Yanf M."/>
            <person name="Daum C."/>
            <person name="Ng V."/>
            <person name="Clum A."/>
            <person name="Steindorff A."/>
            <person name="Ohm R."/>
            <person name="Martin F."/>
            <person name="Silar P."/>
            <person name="Natvig D."/>
            <person name="Lalanne C."/>
            <person name="Gautier V."/>
            <person name="Ament-Velasquez S.L."/>
            <person name="Kruys A."/>
            <person name="Hutchinson M.I."/>
            <person name="Powell A.J."/>
            <person name="Barry K."/>
            <person name="Miller A.N."/>
            <person name="Grigoriev I.V."/>
            <person name="Debuchy R."/>
            <person name="Gladieux P."/>
            <person name="Thoren M.H."/>
            <person name="Johannesson H."/>
        </authorList>
    </citation>
    <scope>NUCLEOTIDE SEQUENCE</scope>
    <source>
        <strain evidence="2">CBS 560.94</strain>
    </source>
</reference>
<evidence type="ECO:0000313" key="2">
    <source>
        <dbReference type="EMBL" id="KAK3345653.1"/>
    </source>
</evidence>
<proteinExistence type="predicted"/>
<feature type="coiled-coil region" evidence="1">
    <location>
        <begin position="151"/>
        <end position="192"/>
    </location>
</feature>
<sequence length="305" mass="34108">MLTSAVFLRAAPGISTTRLLRTGARSSYTAIAGCSLLLQSKERSSVTFADRVRKDGSHTPTVSLSPNNFARTFHASAVCRTYYEGYAMGWSCTGDDCEDCDCDWDDGIGKEPSPICEICNVNPTAHNLLPTAHELASEDHVTVWATYTSYCKECAEKRWEEERRRKEAEAKIAAARQKIAAARRERVNKMLEHVKSLPPGQQVPIAYAIEKVSSIWSYESAAMRHRDLRDLLSEELQIVKVGTRWKCDKGRVDAMDFELWDSGGVRGRDDWGVSPTVKFEDKDEATSVEAQIKLAGAYREDGRET</sequence>
<dbReference type="AlphaFoldDB" id="A0AAE0MSI0"/>
<keyword evidence="1" id="KW-0175">Coiled coil</keyword>
<gene>
    <name evidence="2" type="ORF">B0H65DRAFT_211364</name>
</gene>
<organism evidence="2 3">
    <name type="scientific">Neurospora tetraspora</name>
    <dbReference type="NCBI Taxonomy" id="94610"/>
    <lineage>
        <taxon>Eukaryota</taxon>
        <taxon>Fungi</taxon>
        <taxon>Dikarya</taxon>
        <taxon>Ascomycota</taxon>
        <taxon>Pezizomycotina</taxon>
        <taxon>Sordariomycetes</taxon>
        <taxon>Sordariomycetidae</taxon>
        <taxon>Sordariales</taxon>
        <taxon>Sordariaceae</taxon>
        <taxon>Neurospora</taxon>
    </lineage>
</organism>
<protein>
    <submittedName>
        <fullName evidence="2">Uncharacterized protein</fullName>
    </submittedName>
</protein>
<evidence type="ECO:0000256" key="1">
    <source>
        <dbReference type="SAM" id="Coils"/>
    </source>
</evidence>
<accession>A0AAE0MSI0</accession>